<feature type="domain" description="Solute-binding protein family 5" evidence="1">
    <location>
        <begin position="115"/>
        <end position="508"/>
    </location>
</feature>
<dbReference type="RefSeq" id="WP_192749700.1">
    <property type="nucleotide sequence ID" value="NZ_BAABJL010000199.1"/>
</dbReference>
<comment type="caution">
    <text evidence="2">The sequence shown here is derived from an EMBL/GenBank/DDBJ whole genome shotgun (WGS) entry which is preliminary data.</text>
</comment>
<dbReference type="PROSITE" id="PS51318">
    <property type="entry name" value="TAT"/>
    <property type="match status" value="1"/>
</dbReference>
<dbReference type="InterPro" id="IPR000914">
    <property type="entry name" value="SBP_5_dom"/>
</dbReference>
<evidence type="ECO:0000313" key="2">
    <source>
        <dbReference type="EMBL" id="MBE1605345.1"/>
    </source>
</evidence>
<dbReference type="Gene3D" id="3.90.76.10">
    <property type="entry name" value="Dipeptide-binding Protein, Domain 1"/>
    <property type="match status" value="1"/>
</dbReference>
<keyword evidence="3" id="KW-1185">Reference proteome</keyword>
<dbReference type="Gene3D" id="3.10.105.10">
    <property type="entry name" value="Dipeptide-binding Protein, Domain 3"/>
    <property type="match status" value="1"/>
</dbReference>
<dbReference type="GO" id="GO:0015833">
    <property type="term" value="P:peptide transport"/>
    <property type="evidence" value="ECO:0007669"/>
    <property type="project" value="TreeGrafter"/>
</dbReference>
<dbReference type="AlphaFoldDB" id="A0A927MR45"/>
<organism evidence="2 3">
    <name type="scientific">Actinopolymorpha pittospori</name>
    <dbReference type="NCBI Taxonomy" id="648752"/>
    <lineage>
        <taxon>Bacteria</taxon>
        <taxon>Bacillati</taxon>
        <taxon>Actinomycetota</taxon>
        <taxon>Actinomycetes</taxon>
        <taxon>Propionibacteriales</taxon>
        <taxon>Actinopolymorphaceae</taxon>
        <taxon>Actinopolymorpha</taxon>
    </lineage>
</organism>
<dbReference type="Pfam" id="PF00496">
    <property type="entry name" value="SBP_bac_5"/>
    <property type="match status" value="1"/>
</dbReference>
<evidence type="ECO:0000259" key="1">
    <source>
        <dbReference type="Pfam" id="PF00496"/>
    </source>
</evidence>
<reference evidence="2" key="1">
    <citation type="submission" date="2020-10" db="EMBL/GenBank/DDBJ databases">
        <title>Sequencing the genomes of 1000 actinobacteria strains.</title>
        <authorList>
            <person name="Klenk H.-P."/>
        </authorList>
    </citation>
    <scope>NUCLEOTIDE SEQUENCE</scope>
    <source>
        <strain evidence="2">DSM 45354</strain>
    </source>
</reference>
<dbReference type="EMBL" id="JADBEM010000001">
    <property type="protein sequence ID" value="MBE1605345.1"/>
    <property type="molecule type" value="Genomic_DNA"/>
</dbReference>
<dbReference type="PANTHER" id="PTHR30290:SF16">
    <property type="entry name" value="OLIGOPEPTIDE ABC TRANSPORTER, PERIPLASMIC OLIGOPEPTIDE-BINDING PROTEIN"/>
    <property type="match status" value="1"/>
</dbReference>
<dbReference type="GO" id="GO:1904680">
    <property type="term" value="F:peptide transmembrane transporter activity"/>
    <property type="evidence" value="ECO:0007669"/>
    <property type="project" value="TreeGrafter"/>
</dbReference>
<accession>A0A927MR45</accession>
<dbReference type="Proteomes" id="UP000638648">
    <property type="component" value="Unassembled WGS sequence"/>
</dbReference>
<dbReference type="InterPro" id="IPR019546">
    <property type="entry name" value="TAT_signal_bac_arc"/>
</dbReference>
<dbReference type="InterPro" id="IPR006311">
    <property type="entry name" value="TAT_signal"/>
</dbReference>
<dbReference type="PANTHER" id="PTHR30290">
    <property type="entry name" value="PERIPLASMIC BINDING COMPONENT OF ABC TRANSPORTER"/>
    <property type="match status" value="1"/>
</dbReference>
<dbReference type="CDD" id="cd08509">
    <property type="entry name" value="PBP2_TmCBP_oligosaccharides_like"/>
    <property type="match status" value="1"/>
</dbReference>
<name>A0A927MR45_9ACTN</name>
<dbReference type="SUPFAM" id="SSF53850">
    <property type="entry name" value="Periplasmic binding protein-like II"/>
    <property type="match status" value="1"/>
</dbReference>
<dbReference type="InterPro" id="IPR039424">
    <property type="entry name" value="SBP_5"/>
</dbReference>
<evidence type="ECO:0000313" key="3">
    <source>
        <dbReference type="Proteomes" id="UP000638648"/>
    </source>
</evidence>
<dbReference type="NCBIfam" id="TIGR01409">
    <property type="entry name" value="TAT_signal_seq"/>
    <property type="match status" value="1"/>
</dbReference>
<protein>
    <submittedName>
        <fullName evidence="2">Peptide/nickel transport system substrate-binding protein</fullName>
    </submittedName>
</protein>
<dbReference type="Gene3D" id="3.40.190.10">
    <property type="entry name" value="Periplasmic binding protein-like II"/>
    <property type="match status" value="1"/>
</dbReference>
<sequence length="616" mass="68835">MTQIDTTQETSDPRGSLSRRSFLWRTAVAGAAAGPLIPLLTACEGEGAGGGGAPGPGGAGGGGVRARTVVFDFHGGRVQSPDLWNPLVPGFTVNAGFHQALMEPLFILDYESGETEPWLGESFTPDETSTVWTLKVRDGIQWSDGEDYDADDIVFTINLLLKGGAELNNAAAMKDWVKSVEKIDKTSVRFTLNRPNPRFQLDYFSVKIHGSLAIVPQHVWEGKDPAKFKNYEAGKSPVFTGPYRLTSASPTKFTYERRADWWGAKTGFMPLPKPERLEWVVSETEDIRVARASDHQLDSVADLTAGAFESLRARNPEVISWLPAKPYAWPDPCTRLFSLNNAVAPWNDREMRWAVNHALDRDEIVRIAYEGTTTPARFFFPDYPPMQEYVDLIEKAGLFEEFPITRHDPDEAKRIIESKGYTRSGEGYYTKDGKELRIQIDAPTDFIEIWRYAEVIGEQLQRVGINATVRKLAGGIWGDNLNNGRFEGAADWSACGSVTEPWFSMQLFQSRAVVPVGKGSTSNAVRWKNDDYSRSVDQIANLPLGDPGIEKPFLAAARVWLRDLPFLPVAHARKLYAFDTTYWTGWATQKDNYLQPTLDWGNAHKIIHRLRPTNAQ</sequence>
<proteinExistence type="predicted"/>
<gene>
    <name evidence="2" type="ORF">HEB94_002193</name>
</gene>